<dbReference type="EMBL" id="AFAY01000021">
    <property type="protein sequence ID" value="EGF11234.1"/>
    <property type="molecule type" value="Genomic_DNA"/>
</dbReference>
<evidence type="ECO:0000313" key="1">
    <source>
        <dbReference type="EMBL" id="EGF11234.1"/>
    </source>
</evidence>
<comment type="caution">
    <text evidence="1">The sequence shown here is derived from an EMBL/GenBank/DDBJ whole genome shotgun (WGS) entry which is preliminary data.</text>
</comment>
<sequence>MLKPKQDSRLRDIPACAGMTAVEITPFSDGLKGSLKTQATVGRILVSDSRPKRQQGSLKPHFPAWENVGFKNPTYAKGRLKRPPATRD</sequence>
<protein>
    <submittedName>
        <fullName evidence="1">Uncharacterized protein</fullName>
    </submittedName>
</protein>
<accession>F2BBD5</accession>
<dbReference type="Proteomes" id="UP000004105">
    <property type="component" value="Unassembled WGS sequence"/>
</dbReference>
<name>F2BBD5_9NEIS</name>
<evidence type="ECO:0000313" key="2">
    <source>
        <dbReference type="Proteomes" id="UP000004105"/>
    </source>
</evidence>
<dbReference type="HOGENOM" id="CLU_2465820_0_0_4"/>
<dbReference type="AlphaFoldDB" id="F2BBD5"/>
<gene>
    <name evidence="1" type="ORF">HMPREF9123_1040</name>
</gene>
<organism evidence="1 2">
    <name type="scientific">Neisseria bacilliformis ATCC BAA-1200</name>
    <dbReference type="NCBI Taxonomy" id="888742"/>
    <lineage>
        <taxon>Bacteria</taxon>
        <taxon>Pseudomonadati</taxon>
        <taxon>Pseudomonadota</taxon>
        <taxon>Betaproteobacteria</taxon>
        <taxon>Neisseriales</taxon>
        <taxon>Neisseriaceae</taxon>
        <taxon>Neisseria</taxon>
    </lineage>
</organism>
<keyword evidence="2" id="KW-1185">Reference proteome</keyword>
<proteinExistence type="predicted"/>
<reference evidence="1 2" key="1">
    <citation type="submission" date="2011-02" db="EMBL/GenBank/DDBJ databases">
        <authorList>
            <person name="Muzny D."/>
            <person name="Qin X."/>
            <person name="Deng J."/>
            <person name="Jiang H."/>
            <person name="Liu Y."/>
            <person name="Qu J."/>
            <person name="Song X.-Z."/>
            <person name="Zhang L."/>
            <person name="Thornton R."/>
            <person name="Coyle M."/>
            <person name="Francisco L."/>
            <person name="Jackson L."/>
            <person name="Javaid M."/>
            <person name="Korchina V."/>
            <person name="Kovar C."/>
            <person name="Mata R."/>
            <person name="Mathew T."/>
            <person name="Ngo R."/>
            <person name="Nguyen L."/>
            <person name="Nguyen N."/>
            <person name="Okwuonu G."/>
            <person name="Ongeri F."/>
            <person name="Pham C."/>
            <person name="Simmons D."/>
            <person name="Wilczek-Boney K."/>
            <person name="Hale W."/>
            <person name="Jakkamsetti A."/>
            <person name="Pham P."/>
            <person name="Ruth R."/>
            <person name="San Lucas F."/>
            <person name="Warren J."/>
            <person name="Zhang J."/>
            <person name="Zhao Z."/>
            <person name="Zhou C."/>
            <person name="Zhu D."/>
            <person name="Lee S."/>
            <person name="Bess C."/>
            <person name="Blankenburg K."/>
            <person name="Forbes L."/>
            <person name="Fu Q."/>
            <person name="Gubbala S."/>
            <person name="Hirani K."/>
            <person name="Jayaseelan J.C."/>
            <person name="Lara F."/>
            <person name="Munidasa M."/>
            <person name="Palculict T."/>
            <person name="Patil S."/>
            <person name="Pu L.-L."/>
            <person name="Saada N."/>
            <person name="Tang L."/>
            <person name="Weissenberger G."/>
            <person name="Zhu Y."/>
            <person name="Hemphill L."/>
            <person name="Shang Y."/>
            <person name="Youmans B."/>
            <person name="Ayvaz T."/>
            <person name="Ross M."/>
            <person name="Santibanez J."/>
            <person name="Aqrawi P."/>
            <person name="Gross S."/>
            <person name="Joshi V."/>
            <person name="Fowler G."/>
            <person name="Nazareth L."/>
            <person name="Reid J."/>
            <person name="Worley K."/>
            <person name="Petrosino J."/>
            <person name="Highlander S."/>
            <person name="Gibbs R."/>
        </authorList>
    </citation>
    <scope>NUCLEOTIDE SEQUENCE [LARGE SCALE GENOMIC DNA]</scope>
    <source>
        <strain evidence="1 2">ATCC BAA-1200</strain>
    </source>
</reference>